<gene>
    <name evidence="2" type="ORF">EDD60_11047</name>
</gene>
<comment type="caution">
    <text evidence="2">The sequence shown here is derived from an EMBL/GenBank/DDBJ whole genome shotgun (WGS) entry which is preliminary data.</text>
</comment>
<dbReference type="SUPFAM" id="SSF46785">
    <property type="entry name" value="Winged helix' DNA-binding domain"/>
    <property type="match status" value="1"/>
</dbReference>
<dbReference type="InterPro" id="IPR036388">
    <property type="entry name" value="WH-like_DNA-bd_sf"/>
</dbReference>
<dbReference type="RefSeq" id="WP_066445365.1">
    <property type="nucleotide sequence ID" value="NZ_CAUWFI010000001.1"/>
</dbReference>
<feature type="domain" description="Transcription regulator PadR N-terminal" evidence="1">
    <location>
        <begin position="21"/>
        <end position="81"/>
    </location>
</feature>
<dbReference type="AlphaFoldDB" id="A0A4R3Z2T1"/>
<dbReference type="InterPro" id="IPR036390">
    <property type="entry name" value="WH_DNA-bd_sf"/>
</dbReference>
<proteinExistence type="predicted"/>
<dbReference type="PANTHER" id="PTHR33169:SF13">
    <property type="entry name" value="PADR-FAMILY TRANSCRIPTIONAL REGULATOR"/>
    <property type="match status" value="1"/>
</dbReference>
<organism evidence="2 3">
    <name type="scientific">Longibaculum muris</name>
    <dbReference type="NCBI Taxonomy" id="1796628"/>
    <lineage>
        <taxon>Bacteria</taxon>
        <taxon>Bacillati</taxon>
        <taxon>Bacillota</taxon>
        <taxon>Erysipelotrichia</taxon>
        <taxon>Erysipelotrichales</taxon>
        <taxon>Coprobacillaceae</taxon>
        <taxon>Longibaculum</taxon>
    </lineage>
</organism>
<accession>A0A4R3Z2T1</accession>
<dbReference type="InterPro" id="IPR052509">
    <property type="entry name" value="Metal_resp_DNA-bind_regulator"/>
</dbReference>
<sequence length="103" mass="12416">MPRVQLKTLTEQMYYVLLALQDVRYGSEISQYVKELTNQRIQLGPGTLYAILSKFEEEQLIEEVNCEGRKRSYVMTNKGVEMFCHEYQRLQWMIEDTKREYHQ</sequence>
<protein>
    <submittedName>
        <fullName evidence="2">PadR family transcriptional regulator</fullName>
    </submittedName>
</protein>
<keyword evidence="3" id="KW-1185">Reference proteome</keyword>
<reference evidence="2 3" key="1">
    <citation type="submission" date="2019-03" db="EMBL/GenBank/DDBJ databases">
        <title>Genomic Encyclopedia of Type Strains, Phase IV (KMG-IV): sequencing the most valuable type-strain genomes for metagenomic binning, comparative biology and taxonomic classification.</title>
        <authorList>
            <person name="Goeker M."/>
        </authorList>
    </citation>
    <scope>NUCLEOTIDE SEQUENCE [LARGE SCALE GENOMIC DNA]</scope>
    <source>
        <strain evidence="2 3">DSM 29487</strain>
    </source>
</reference>
<evidence type="ECO:0000313" key="3">
    <source>
        <dbReference type="Proteomes" id="UP000295515"/>
    </source>
</evidence>
<dbReference type="Pfam" id="PF03551">
    <property type="entry name" value="PadR"/>
    <property type="match status" value="1"/>
</dbReference>
<evidence type="ECO:0000259" key="1">
    <source>
        <dbReference type="Pfam" id="PF03551"/>
    </source>
</evidence>
<dbReference type="Proteomes" id="UP000295515">
    <property type="component" value="Unassembled WGS sequence"/>
</dbReference>
<name>A0A4R3Z2T1_9FIRM</name>
<evidence type="ECO:0000313" key="2">
    <source>
        <dbReference type="EMBL" id="TCV99355.1"/>
    </source>
</evidence>
<dbReference type="PANTHER" id="PTHR33169">
    <property type="entry name" value="PADR-FAMILY TRANSCRIPTIONAL REGULATOR"/>
    <property type="match status" value="1"/>
</dbReference>
<dbReference type="GeneID" id="98915432"/>
<dbReference type="EMBL" id="SMCQ01000010">
    <property type="protein sequence ID" value="TCV99355.1"/>
    <property type="molecule type" value="Genomic_DNA"/>
</dbReference>
<dbReference type="Gene3D" id="1.10.10.10">
    <property type="entry name" value="Winged helix-like DNA-binding domain superfamily/Winged helix DNA-binding domain"/>
    <property type="match status" value="1"/>
</dbReference>
<dbReference type="InterPro" id="IPR005149">
    <property type="entry name" value="Tscrpt_reg_PadR_N"/>
</dbReference>